<evidence type="ECO:0000313" key="2">
    <source>
        <dbReference type="EMBL" id="GGX80870.1"/>
    </source>
</evidence>
<comment type="caution">
    <text evidence="2">The sequence shown here is derived from an EMBL/GenBank/DDBJ whole genome shotgun (WGS) entry which is preliminary data.</text>
</comment>
<feature type="region of interest" description="Disordered" evidence="1">
    <location>
        <begin position="40"/>
        <end position="59"/>
    </location>
</feature>
<dbReference type="RefSeq" id="WP_229919421.1">
    <property type="nucleotide sequence ID" value="NZ_BMVU01000018.1"/>
</dbReference>
<evidence type="ECO:0000256" key="1">
    <source>
        <dbReference type="SAM" id="MobiDB-lite"/>
    </source>
</evidence>
<evidence type="ECO:0000313" key="3">
    <source>
        <dbReference type="Proteomes" id="UP000619244"/>
    </source>
</evidence>
<dbReference type="EMBL" id="BMVU01000018">
    <property type="protein sequence ID" value="GGX80870.1"/>
    <property type="molecule type" value="Genomic_DNA"/>
</dbReference>
<proteinExistence type="predicted"/>
<name>A0A918NMG5_9ACTN</name>
<accession>A0A918NMG5</accession>
<dbReference type="AlphaFoldDB" id="A0A918NMG5"/>
<reference evidence="2" key="1">
    <citation type="journal article" date="2014" name="Int. J. Syst. Evol. Microbiol.">
        <title>Complete genome sequence of Corynebacterium casei LMG S-19264T (=DSM 44701T), isolated from a smear-ripened cheese.</title>
        <authorList>
            <consortium name="US DOE Joint Genome Institute (JGI-PGF)"/>
            <person name="Walter F."/>
            <person name="Albersmeier A."/>
            <person name="Kalinowski J."/>
            <person name="Ruckert C."/>
        </authorList>
    </citation>
    <scope>NUCLEOTIDE SEQUENCE</scope>
    <source>
        <strain evidence="2">JCM 4790</strain>
    </source>
</reference>
<gene>
    <name evidence="2" type="ORF">GCM10010358_38890</name>
</gene>
<dbReference type="Proteomes" id="UP000619244">
    <property type="component" value="Unassembled WGS sequence"/>
</dbReference>
<keyword evidence="3" id="KW-1185">Reference proteome</keyword>
<reference evidence="2" key="2">
    <citation type="submission" date="2020-09" db="EMBL/GenBank/DDBJ databases">
        <authorList>
            <person name="Sun Q."/>
            <person name="Ohkuma M."/>
        </authorList>
    </citation>
    <scope>NUCLEOTIDE SEQUENCE</scope>
    <source>
        <strain evidence="2">JCM 4790</strain>
    </source>
</reference>
<organism evidence="2 3">
    <name type="scientific">Streptomyces minutiscleroticus</name>
    <dbReference type="NCBI Taxonomy" id="68238"/>
    <lineage>
        <taxon>Bacteria</taxon>
        <taxon>Bacillati</taxon>
        <taxon>Actinomycetota</taxon>
        <taxon>Actinomycetes</taxon>
        <taxon>Kitasatosporales</taxon>
        <taxon>Streptomycetaceae</taxon>
        <taxon>Streptomyces</taxon>
    </lineage>
</organism>
<sequence length="59" mass="6052">MTAALIGPADVLVAGFDPVEFLYRVTEHCMDLLGISDAGVVLPPPGSTGEQPGKSGPKE</sequence>
<protein>
    <submittedName>
        <fullName evidence="2">Uncharacterized protein</fullName>
    </submittedName>
</protein>